<feature type="domain" description="Glycosyltransferase 2-like" evidence="1">
    <location>
        <begin position="4"/>
        <end position="136"/>
    </location>
</feature>
<keyword evidence="3" id="KW-1185">Reference proteome</keyword>
<dbReference type="Proteomes" id="UP001629230">
    <property type="component" value="Unassembled WGS sequence"/>
</dbReference>
<dbReference type="Gene3D" id="3.90.550.10">
    <property type="entry name" value="Spore Coat Polysaccharide Biosynthesis Protein SpsA, Chain A"/>
    <property type="match status" value="1"/>
</dbReference>
<evidence type="ECO:0000259" key="1">
    <source>
        <dbReference type="Pfam" id="PF00535"/>
    </source>
</evidence>
<gene>
    <name evidence="2" type="ORF">PQR57_39330</name>
</gene>
<organism evidence="2 3">
    <name type="scientific">Paraburkholderia dipogonis</name>
    <dbReference type="NCBI Taxonomy" id="1211383"/>
    <lineage>
        <taxon>Bacteria</taxon>
        <taxon>Pseudomonadati</taxon>
        <taxon>Pseudomonadota</taxon>
        <taxon>Betaproteobacteria</taxon>
        <taxon>Burkholderiales</taxon>
        <taxon>Burkholderiaceae</taxon>
        <taxon>Paraburkholderia</taxon>
    </lineage>
</organism>
<dbReference type="Pfam" id="PF00535">
    <property type="entry name" value="Glycos_transf_2"/>
    <property type="match status" value="1"/>
</dbReference>
<evidence type="ECO:0000313" key="3">
    <source>
        <dbReference type="Proteomes" id="UP001629230"/>
    </source>
</evidence>
<dbReference type="EMBL" id="JAQQEZ010000051">
    <property type="protein sequence ID" value="MFM0007005.1"/>
    <property type="molecule type" value="Genomic_DNA"/>
</dbReference>
<sequence>MKISVVVPCYNAVDKIGRCLDSIRAIDFSKAEYEVIFVDDCSTDGTYELLEEVCTEMPNWRLLRLEANSGSPSRPRNRGIDAASGDYVYFLDCDDEILPAALKDQYELAHRTGATLIRSELWAEDGRNRRLMNQLNEWSLELSISERRELIIGKQSTVVASFIKIDLLRRNQIRWPEHLRMGEDTVFLATVLLHSDSIEYLPRPTFVYYKLPSLTPASTQRYGRRELRDHLEVWATTQELLRRVGINYLRSRLHVGLRVSLEAQIFRNRGDLDAEVFNKFHEFVVENWEIIKNFRYTERLKELLSATRNGKFNEFKLLCRPRLLIAGHDLKFVSDAIPELSSAFDIRIDEWKGHAIHDESESLRHLEWAELIWCEWLLKNVEWYSNHKRSNQRLIVRMHRMELGRHFGERVNVANVDAFVTVSVLFFERLIERFPDIPRHKVRLVDNYVRTSGYRESSHEDRLFTLGMIGILPARKGLLRVLNILSDLRKQDKRYRLEIFGHNPEDVPWVFRNREEMAYFNACAAFIESNELASAVAFNGHQDVKSELAARNVGYVISASDSEFGFPGPESFHVALADAFSAGGIGIVRHWGGSEYIWPAQFIVESDDDIVERIAHLNGDDETRCWLTSEGKNFVEKNYGVAKFATTVKDLFQEIF</sequence>
<reference evidence="2 3" key="1">
    <citation type="journal article" date="2024" name="Chem. Sci.">
        <title>Discovery of megapolipeptins by genome mining of a Burkholderiales bacteria collection.</title>
        <authorList>
            <person name="Paulo B.S."/>
            <person name="Recchia M.J.J."/>
            <person name="Lee S."/>
            <person name="Fergusson C.H."/>
            <person name="Romanowski S.B."/>
            <person name="Hernandez A."/>
            <person name="Krull N."/>
            <person name="Liu D.Y."/>
            <person name="Cavanagh H."/>
            <person name="Bos A."/>
            <person name="Gray C.A."/>
            <person name="Murphy B.T."/>
            <person name="Linington R.G."/>
            <person name="Eustaquio A.S."/>
        </authorList>
    </citation>
    <scope>NUCLEOTIDE SEQUENCE [LARGE SCALE GENOMIC DNA]</scope>
    <source>
        <strain evidence="2 3">RL17-350-BIC-A</strain>
    </source>
</reference>
<dbReference type="GO" id="GO:0016757">
    <property type="term" value="F:glycosyltransferase activity"/>
    <property type="evidence" value="ECO:0007669"/>
    <property type="project" value="UniProtKB-KW"/>
</dbReference>
<comment type="caution">
    <text evidence="2">The sequence shown here is derived from an EMBL/GenBank/DDBJ whole genome shotgun (WGS) entry which is preliminary data.</text>
</comment>
<evidence type="ECO:0000313" key="2">
    <source>
        <dbReference type="EMBL" id="MFM0007005.1"/>
    </source>
</evidence>
<proteinExistence type="predicted"/>
<dbReference type="InterPro" id="IPR001173">
    <property type="entry name" value="Glyco_trans_2-like"/>
</dbReference>
<protein>
    <submittedName>
        <fullName evidence="2">Glycosyltransferase</fullName>
        <ecNumber evidence="2">2.4.-.-</ecNumber>
    </submittedName>
</protein>
<dbReference type="EC" id="2.4.-.-" evidence="2"/>
<accession>A0ABW9B2A4</accession>
<dbReference type="PANTHER" id="PTHR22916:SF3">
    <property type="entry name" value="UDP-GLCNAC:BETAGAL BETA-1,3-N-ACETYLGLUCOSAMINYLTRANSFERASE-LIKE PROTEIN 1"/>
    <property type="match status" value="1"/>
</dbReference>
<dbReference type="SUPFAM" id="SSF53756">
    <property type="entry name" value="UDP-Glycosyltransferase/glycogen phosphorylase"/>
    <property type="match status" value="1"/>
</dbReference>
<dbReference type="InterPro" id="IPR029044">
    <property type="entry name" value="Nucleotide-diphossugar_trans"/>
</dbReference>
<keyword evidence="2" id="KW-0808">Transferase</keyword>
<dbReference type="SUPFAM" id="SSF53448">
    <property type="entry name" value="Nucleotide-diphospho-sugar transferases"/>
    <property type="match status" value="1"/>
</dbReference>
<dbReference type="Gene3D" id="3.40.50.2000">
    <property type="entry name" value="Glycogen Phosphorylase B"/>
    <property type="match status" value="1"/>
</dbReference>
<dbReference type="CDD" id="cd00761">
    <property type="entry name" value="Glyco_tranf_GTA_type"/>
    <property type="match status" value="1"/>
</dbReference>
<name>A0ABW9B2A4_9BURK</name>
<dbReference type="PANTHER" id="PTHR22916">
    <property type="entry name" value="GLYCOSYLTRANSFERASE"/>
    <property type="match status" value="1"/>
</dbReference>
<keyword evidence="2" id="KW-0328">Glycosyltransferase</keyword>
<dbReference type="RefSeq" id="WP_408181504.1">
    <property type="nucleotide sequence ID" value="NZ_JAQQEZ010000051.1"/>
</dbReference>